<evidence type="ECO:0000313" key="2">
    <source>
        <dbReference type="EMBL" id="GAA2351307.1"/>
    </source>
</evidence>
<dbReference type="InterPro" id="IPR006311">
    <property type="entry name" value="TAT_signal"/>
</dbReference>
<dbReference type="PANTHER" id="PTHR35399:SF2">
    <property type="entry name" value="DUF839 DOMAIN-CONTAINING PROTEIN"/>
    <property type="match status" value="1"/>
</dbReference>
<dbReference type="SUPFAM" id="SSF63829">
    <property type="entry name" value="Calcium-dependent phosphotriesterase"/>
    <property type="match status" value="1"/>
</dbReference>
<dbReference type="Proteomes" id="UP001501218">
    <property type="component" value="Unassembled WGS sequence"/>
</dbReference>
<accession>A0ABN3GGW3</accession>
<dbReference type="InterPro" id="IPR008557">
    <property type="entry name" value="PhoX"/>
</dbReference>
<keyword evidence="3" id="KW-1185">Reference proteome</keyword>
<name>A0ABN3GGW3_9PSEU</name>
<dbReference type="Gene3D" id="2.120.10.30">
    <property type="entry name" value="TolB, C-terminal domain"/>
    <property type="match status" value="1"/>
</dbReference>
<reference evidence="2 3" key="1">
    <citation type="journal article" date="2019" name="Int. J. Syst. Evol. Microbiol.">
        <title>The Global Catalogue of Microorganisms (GCM) 10K type strain sequencing project: providing services to taxonomists for standard genome sequencing and annotation.</title>
        <authorList>
            <consortium name="The Broad Institute Genomics Platform"/>
            <consortium name="The Broad Institute Genome Sequencing Center for Infectious Disease"/>
            <person name="Wu L."/>
            <person name="Ma J."/>
        </authorList>
    </citation>
    <scope>NUCLEOTIDE SEQUENCE [LARGE SCALE GENOMIC DNA]</scope>
    <source>
        <strain evidence="2 3">JCM 16221</strain>
    </source>
</reference>
<comment type="caution">
    <text evidence="2">The sequence shown here is derived from an EMBL/GenBank/DDBJ whole genome shotgun (WGS) entry which is preliminary data.</text>
</comment>
<organism evidence="2 3">
    <name type="scientific">Saccharopolyspora halophila</name>
    <dbReference type="NCBI Taxonomy" id="405551"/>
    <lineage>
        <taxon>Bacteria</taxon>
        <taxon>Bacillati</taxon>
        <taxon>Actinomycetota</taxon>
        <taxon>Actinomycetes</taxon>
        <taxon>Pseudonocardiales</taxon>
        <taxon>Pseudonocardiaceae</taxon>
        <taxon>Saccharopolyspora</taxon>
    </lineage>
</organism>
<dbReference type="EMBL" id="BAAARA010000010">
    <property type="protein sequence ID" value="GAA2351307.1"/>
    <property type="molecule type" value="Genomic_DNA"/>
</dbReference>
<dbReference type="PANTHER" id="PTHR35399">
    <property type="entry name" value="SLR8030 PROTEIN"/>
    <property type="match status" value="1"/>
</dbReference>
<evidence type="ECO:0000256" key="1">
    <source>
        <dbReference type="SAM" id="MobiDB-lite"/>
    </source>
</evidence>
<dbReference type="RefSeq" id="WP_344132467.1">
    <property type="nucleotide sequence ID" value="NZ_BAAARA010000010.1"/>
</dbReference>
<dbReference type="Pfam" id="PF05787">
    <property type="entry name" value="PhoX"/>
    <property type="match status" value="2"/>
</dbReference>
<gene>
    <name evidence="2" type="ORF">GCM10009854_31330</name>
</gene>
<protein>
    <submittedName>
        <fullName evidence="2">PhoX family protein</fullName>
    </submittedName>
</protein>
<sequence>MERRTFLRAAVAGGTAVAFGFSVTREAIAYPAEAGPSPYGPLLPADANGLELPEGFTSRVIARTGQAVEGTPHVWHGAPDGGACFTDGDGWIYVSNSEMGAGTGGVSAVRFAADGTITDAYPILSGTTDNCSGGATPWNTWLSCEETDRGFVFETDPWGGEAIRRDAMGRLKHEAAAADPDRRVVYLTEDEPDGNFYRFVPETWEAMSAGTLQVLTESDGALAWVEVPDPTAAVVRTRHQVAEAKTFDGGEGAYYRNGTCFFTTKGDNRVWAYDAAANALQVVYDDDLTDDAPLTGVDNITGTPAGDLYVAEDGGNMEICVITPEDVVAPFLRVGGQSESELCGVAFDPAGERLYFSSQRGPSGRSEDGITYEVTGPFRR</sequence>
<dbReference type="PROSITE" id="PS51318">
    <property type="entry name" value="TAT"/>
    <property type="match status" value="1"/>
</dbReference>
<proteinExistence type="predicted"/>
<evidence type="ECO:0000313" key="3">
    <source>
        <dbReference type="Proteomes" id="UP001501218"/>
    </source>
</evidence>
<feature type="region of interest" description="Disordered" evidence="1">
    <location>
        <begin position="357"/>
        <end position="380"/>
    </location>
</feature>
<dbReference type="InterPro" id="IPR011042">
    <property type="entry name" value="6-blade_b-propeller_TolB-like"/>
</dbReference>